<dbReference type="AlphaFoldDB" id="A0A699TAV8"/>
<feature type="region of interest" description="Disordered" evidence="1">
    <location>
        <begin position="72"/>
        <end position="108"/>
    </location>
</feature>
<accession>A0A699TAV8</accession>
<proteinExistence type="predicted"/>
<feature type="non-terminal residue" evidence="2">
    <location>
        <position position="1"/>
    </location>
</feature>
<name>A0A699TAV8_TANCI</name>
<dbReference type="EMBL" id="BKCJ011232943">
    <property type="protein sequence ID" value="GFD07662.1"/>
    <property type="molecule type" value="Genomic_DNA"/>
</dbReference>
<evidence type="ECO:0000256" key="1">
    <source>
        <dbReference type="SAM" id="MobiDB-lite"/>
    </source>
</evidence>
<protein>
    <submittedName>
        <fullName evidence="2">Uncharacterized protein</fullName>
    </submittedName>
</protein>
<sequence>VPELFYLSSLPTPNGNIASRNLTAEPASNSLFQVQVNPNNPDQAALIPAPGADGRLLDSLADSALRVFDASRLPGAEDKGPGLADGQPPGLPGGEGRGWQADHQLSPE</sequence>
<reference evidence="2" key="1">
    <citation type="journal article" date="2019" name="Sci. Rep.">
        <title>Draft genome of Tanacetum cinerariifolium, the natural source of mosquito coil.</title>
        <authorList>
            <person name="Yamashiro T."/>
            <person name="Shiraishi A."/>
            <person name="Satake H."/>
            <person name="Nakayama K."/>
        </authorList>
    </citation>
    <scope>NUCLEOTIDE SEQUENCE</scope>
</reference>
<feature type="non-terminal residue" evidence="2">
    <location>
        <position position="108"/>
    </location>
</feature>
<comment type="caution">
    <text evidence="2">The sequence shown here is derived from an EMBL/GenBank/DDBJ whole genome shotgun (WGS) entry which is preliminary data.</text>
</comment>
<organism evidence="2">
    <name type="scientific">Tanacetum cinerariifolium</name>
    <name type="common">Dalmatian daisy</name>
    <name type="synonym">Chrysanthemum cinerariifolium</name>
    <dbReference type="NCBI Taxonomy" id="118510"/>
    <lineage>
        <taxon>Eukaryota</taxon>
        <taxon>Viridiplantae</taxon>
        <taxon>Streptophyta</taxon>
        <taxon>Embryophyta</taxon>
        <taxon>Tracheophyta</taxon>
        <taxon>Spermatophyta</taxon>
        <taxon>Magnoliopsida</taxon>
        <taxon>eudicotyledons</taxon>
        <taxon>Gunneridae</taxon>
        <taxon>Pentapetalae</taxon>
        <taxon>asterids</taxon>
        <taxon>campanulids</taxon>
        <taxon>Asterales</taxon>
        <taxon>Asteraceae</taxon>
        <taxon>Asteroideae</taxon>
        <taxon>Anthemideae</taxon>
        <taxon>Anthemidinae</taxon>
        <taxon>Tanacetum</taxon>
    </lineage>
</organism>
<gene>
    <name evidence="2" type="ORF">Tci_879631</name>
</gene>
<evidence type="ECO:0000313" key="2">
    <source>
        <dbReference type="EMBL" id="GFD07662.1"/>
    </source>
</evidence>